<name>A0AAV4T2H8_CAEEX</name>
<sequence>MEHGERQQIRLVHLNKRFQLKSYKTITHANSLRIMNLRSAQIRIVLEICPSQVREIPPVVRNTQTFRMALVCNENECFSYLVVIHANTETLAASFGRKAGTAIVEN</sequence>
<dbReference type="Proteomes" id="UP001054945">
    <property type="component" value="Unassembled WGS sequence"/>
</dbReference>
<gene>
    <name evidence="1" type="ORF">CEXT_568701</name>
</gene>
<organism evidence="1 2">
    <name type="scientific">Caerostris extrusa</name>
    <name type="common">Bark spider</name>
    <name type="synonym">Caerostris bankana</name>
    <dbReference type="NCBI Taxonomy" id="172846"/>
    <lineage>
        <taxon>Eukaryota</taxon>
        <taxon>Metazoa</taxon>
        <taxon>Ecdysozoa</taxon>
        <taxon>Arthropoda</taxon>
        <taxon>Chelicerata</taxon>
        <taxon>Arachnida</taxon>
        <taxon>Araneae</taxon>
        <taxon>Araneomorphae</taxon>
        <taxon>Entelegynae</taxon>
        <taxon>Araneoidea</taxon>
        <taxon>Araneidae</taxon>
        <taxon>Caerostris</taxon>
    </lineage>
</organism>
<reference evidence="1 2" key="1">
    <citation type="submission" date="2021-06" db="EMBL/GenBank/DDBJ databases">
        <title>Caerostris extrusa draft genome.</title>
        <authorList>
            <person name="Kono N."/>
            <person name="Arakawa K."/>
        </authorList>
    </citation>
    <scope>NUCLEOTIDE SEQUENCE [LARGE SCALE GENOMIC DNA]</scope>
</reference>
<comment type="caution">
    <text evidence="1">The sequence shown here is derived from an EMBL/GenBank/DDBJ whole genome shotgun (WGS) entry which is preliminary data.</text>
</comment>
<evidence type="ECO:0000313" key="2">
    <source>
        <dbReference type="Proteomes" id="UP001054945"/>
    </source>
</evidence>
<accession>A0AAV4T2H8</accession>
<dbReference type="AlphaFoldDB" id="A0AAV4T2H8"/>
<dbReference type="EMBL" id="BPLR01010463">
    <property type="protein sequence ID" value="GIY39429.1"/>
    <property type="molecule type" value="Genomic_DNA"/>
</dbReference>
<evidence type="ECO:0000313" key="1">
    <source>
        <dbReference type="EMBL" id="GIY39429.1"/>
    </source>
</evidence>
<protein>
    <submittedName>
        <fullName evidence="1">Uncharacterized protein</fullName>
    </submittedName>
</protein>
<keyword evidence="2" id="KW-1185">Reference proteome</keyword>
<proteinExistence type="predicted"/>